<evidence type="ECO:0000256" key="1">
    <source>
        <dbReference type="ARBA" id="ARBA00004413"/>
    </source>
</evidence>
<dbReference type="GO" id="GO:0051302">
    <property type="term" value="P:regulation of cell division"/>
    <property type="evidence" value="ECO:0007669"/>
    <property type="project" value="UniProtKB-ARBA"/>
</dbReference>
<gene>
    <name evidence="11" type="ORF">ACJIZ3_012587</name>
</gene>
<feature type="compositionally biased region" description="Basic and acidic residues" evidence="9">
    <location>
        <begin position="344"/>
        <end position="359"/>
    </location>
</feature>
<keyword evidence="2" id="KW-0217">Developmental protein</keyword>
<feature type="compositionally biased region" description="Low complexity" evidence="9">
    <location>
        <begin position="1"/>
        <end position="13"/>
    </location>
</feature>
<keyword evidence="4" id="KW-0132">Cell division</keyword>
<comment type="subunit">
    <text evidence="8">Homodimer. Forms long polymer filaments with other SOKs proteins polymers (e.g. SOK1, SOK2, SOK3 and SOK4) crucial for polar localization and biological activity. Binds to ANGUSTIFOLIA (AN).</text>
</comment>
<evidence type="ECO:0000256" key="9">
    <source>
        <dbReference type="SAM" id="MobiDB-lite"/>
    </source>
</evidence>
<dbReference type="GO" id="GO:0005886">
    <property type="term" value="C:plasma membrane"/>
    <property type="evidence" value="ECO:0007669"/>
    <property type="project" value="UniProtKB-SubCell"/>
</dbReference>
<evidence type="ECO:0000256" key="2">
    <source>
        <dbReference type="ARBA" id="ARBA00022473"/>
    </source>
</evidence>
<protein>
    <recommendedName>
        <fullName evidence="10">SOSEKI DIX-like domain-containing protein</fullName>
    </recommendedName>
</protein>
<dbReference type="GO" id="GO:0051258">
    <property type="term" value="P:protein polymerization"/>
    <property type="evidence" value="ECO:0007669"/>
    <property type="project" value="UniProtKB-ARBA"/>
</dbReference>
<dbReference type="InterPro" id="IPR021182">
    <property type="entry name" value="SOK_magnoliopsida"/>
</dbReference>
<dbReference type="EMBL" id="JBJXBP010000001">
    <property type="protein sequence ID" value="KAL3850705.1"/>
    <property type="molecule type" value="Genomic_DNA"/>
</dbReference>
<feature type="region of interest" description="Disordered" evidence="9">
    <location>
        <begin position="1"/>
        <end position="21"/>
    </location>
</feature>
<keyword evidence="12" id="KW-1185">Reference proteome</keyword>
<dbReference type="Proteomes" id="UP001634393">
    <property type="component" value="Unassembled WGS sequence"/>
</dbReference>
<evidence type="ECO:0000256" key="5">
    <source>
        <dbReference type="ARBA" id="ARBA00023136"/>
    </source>
</evidence>
<comment type="caution">
    <text evidence="11">The sequence shown here is derived from an EMBL/GenBank/DDBJ whole genome shotgun (WGS) entry which is preliminary data.</text>
</comment>
<accession>A0ABD3UR07</accession>
<dbReference type="PANTHER" id="PTHR31083">
    <property type="entry name" value="UPSTREAM OF FLC PROTEIN (DUF966)"/>
    <property type="match status" value="1"/>
</dbReference>
<feature type="domain" description="SOSEKI DIX-like" evidence="10">
    <location>
        <begin position="40"/>
        <end position="126"/>
    </location>
</feature>
<keyword evidence="3" id="KW-1003">Cell membrane</keyword>
<reference evidence="11 12" key="1">
    <citation type="submission" date="2024-12" db="EMBL/GenBank/DDBJ databases">
        <title>The unique morphological basis and parallel evolutionary history of personate flowers in Penstemon.</title>
        <authorList>
            <person name="Depatie T.H."/>
            <person name="Wessinger C.A."/>
        </authorList>
    </citation>
    <scope>NUCLEOTIDE SEQUENCE [LARGE SCALE GENOMIC DNA]</scope>
    <source>
        <strain evidence="11">WTNN_2</strain>
        <tissue evidence="11">Leaf</tissue>
    </source>
</reference>
<evidence type="ECO:0000313" key="11">
    <source>
        <dbReference type="EMBL" id="KAL3850705.1"/>
    </source>
</evidence>
<dbReference type="GO" id="GO:0051301">
    <property type="term" value="P:cell division"/>
    <property type="evidence" value="ECO:0007669"/>
    <property type="project" value="UniProtKB-KW"/>
</dbReference>
<dbReference type="InterPro" id="IPR010369">
    <property type="entry name" value="SOK"/>
</dbReference>
<comment type="subcellular location">
    <subcellularLocation>
        <location evidence="1">Cell membrane</location>
        <topology evidence="1">Peripheral membrane protein</topology>
        <orientation evidence="1">Cytoplasmic side</orientation>
    </subcellularLocation>
</comment>
<feature type="compositionally biased region" description="Basic residues" evidence="9">
    <location>
        <begin position="362"/>
        <end position="372"/>
    </location>
</feature>
<evidence type="ECO:0000256" key="8">
    <source>
        <dbReference type="ARBA" id="ARBA00046534"/>
    </source>
</evidence>
<evidence type="ECO:0000256" key="7">
    <source>
        <dbReference type="ARBA" id="ARBA00024211"/>
    </source>
</evidence>
<sequence>MAVSSSGSRSGRMSTREISPERTKVWTTEPTLIKSHPKLPVVYYLSRNGQLEHPHFMEVPLSSPNGLFLTDVINRLEVLRGKGMASMYSWSCKRSYKNGFVWHDLSENDFIYPAHGHEYVLKGSQLPESKFPDSVEVEEQPPPPPEDRRRRNQSCSSIDFNNLHEYNHYSVYKPETCNRSIASAAAADASTQTEDIRRRRRRPPTEIVEENKSQEQSRDEIEMLISPPPSDSSPETLETLMKTDGRLVLRHENSIEDRTLRSGGKSSVLMQLISCGSVSFKDCGPGQGVGLMSQYKLRLPRGGGSGGSGRVKLEEKEYFSGSLVETKKEEFPSLKRSTSYNADRSSKLELQSKEIEGVRSKCIPRKPKTHSSTRKEGITDISSTSTSTSNTCT</sequence>
<evidence type="ECO:0000313" key="12">
    <source>
        <dbReference type="Proteomes" id="UP001634393"/>
    </source>
</evidence>
<feature type="compositionally biased region" description="Basic and acidic residues" evidence="9">
    <location>
        <begin position="209"/>
        <end position="221"/>
    </location>
</feature>
<dbReference type="GO" id="GO:0090708">
    <property type="term" value="P:specification of plant organ axis polarity"/>
    <property type="evidence" value="ECO:0007669"/>
    <property type="project" value="UniProtKB-ARBA"/>
</dbReference>
<dbReference type="Pfam" id="PF06136">
    <property type="entry name" value="SOK"/>
    <property type="match status" value="1"/>
</dbReference>
<keyword evidence="5" id="KW-0472">Membrane</keyword>
<keyword evidence="6" id="KW-0131">Cell cycle</keyword>
<evidence type="ECO:0000256" key="4">
    <source>
        <dbReference type="ARBA" id="ARBA00022618"/>
    </source>
</evidence>
<feature type="region of interest" description="Disordered" evidence="9">
    <location>
        <begin position="131"/>
        <end position="152"/>
    </location>
</feature>
<feature type="compositionally biased region" description="Low complexity" evidence="9">
    <location>
        <begin position="382"/>
        <end position="393"/>
    </location>
</feature>
<dbReference type="PIRSF" id="PIRSF031043">
    <property type="entry name" value="UCP031043"/>
    <property type="match status" value="1"/>
</dbReference>
<evidence type="ECO:0000256" key="6">
    <source>
        <dbReference type="ARBA" id="ARBA00023306"/>
    </source>
</evidence>
<evidence type="ECO:0000256" key="3">
    <source>
        <dbReference type="ARBA" id="ARBA00022475"/>
    </source>
</evidence>
<proteinExistence type="inferred from homology"/>
<comment type="similarity">
    <text evidence="7">Belongs to the SOSEKI family.</text>
</comment>
<dbReference type="PANTHER" id="PTHR31083:SF4">
    <property type="entry name" value="PROTEIN SOSEKI 4-RELATED"/>
    <property type="match status" value="1"/>
</dbReference>
<dbReference type="InterPro" id="IPR048351">
    <property type="entry name" value="SOK_DIX"/>
</dbReference>
<evidence type="ECO:0000259" key="10">
    <source>
        <dbReference type="Pfam" id="PF06136"/>
    </source>
</evidence>
<name>A0ABD3UR07_9LAMI</name>
<feature type="region of interest" description="Disordered" evidence="9">
    <location>
        <begin position="183"/>
        <end position="235"/>
    </location>
</feature>
<organism evidence="11 12">
    <name type="scientific">Penstemon smallii</name>
    <dbReference type="NCBI Taxonomy" id="265156"/>
    <lineage>
        <taxon>Eukaryota</taxon>
        <taxon>Viridiplantae</taxon>
        <taxon>Streptophyta</taxon>
        <taxon>Embryophyta</taxon>
        <taxon>Tracheophyta</taxon>
        <taxon>Spermatophyta</taxon>
        <taxon>Magnoliopsida</taxon>
        <taxon>eudicotyledons</taxon>
        <taxon>Gunneridae</taxon>
        <taxon>Pentapetalae</taxon>
        <taxon>asterids</taxon>
        <taxon>lamiids</taxon>
        <taxon>Lamiales</taxon>
        <taxon>Plantaginaceae</taxon>
        <taxon>Cheloneae</taxon>
        <taxon>Penstemon</taxon>
    </lineage>
</organism>
<dbReference type="GO" id="GO:2000067">
    <property type="term" value="P:regulation of root morphogenesis"/>
    <property type="evidence" value="ECO:0007669"/>
    <property type="project" value="UniProtKB-ARBA"/>
</dbReference>
<dbReference type="AlphaFoldDB" id="A0ABD3UR07"/>
<feature type="region of interest" description="Disordered" evidence="9">
    <location>
        <begin position="330"/>
        <end position="393"/>
    </location>
</feature>